<evidence type="ECO:0000313" key="6">
    <source>
        <dbReference type="EMBL" id="AUX30448.1"/>
    </source>
</evidence>
<reference evidence="6 7" key="1">
    <citation type="submission" date="2015-09" db="EMBL/GenBank/DDBJ databases">
        <title>Sorangium comparison.</title>
        <authorList>
            <person name="Zaburannyi N."/>
            <person name="Bunk B."/>
            <person name="Overmann J."/>
            <person name="Mueller R."/>
        </authorList>
    </citation>
    <scope>NUCLEOTIDE SEQUENCE [LARGE SCALE GENOMIC DNA]</scope>
    <source>
        <strain evidence="6 7">So ce836</strain>
    </source>
</reference>
<keyword evidence="3" id="KW-0274">FAD</keyword>
<dbReference type="Pfam" id="PF05199">
    <property type="entry name" value="GMC_oxred_C"/>
    <property type="match status" value="1"/>
</dbReference>
<dbReference type="EMBL" id="CP012672">
    <property type="protein sequence ID" value="AUX30448.1"/>
    <property type="molecule type" value="Genomic_DNA"/>
</dbReference>
<dbReference type="PROSITE" id="PS51379">
    <property type="entry name" value="4FE4S_FER_2"/>
    <property type="match status" value="1"/>
</dbReference>
<dbReference type="InterPro" id="IPR036188">
    <property type="entry name" value="FAD/NAD-bd_sf"/>
</dbReference>
<comment type="similarity">
    <text evidence="1">Belongs to the GMC oxidoreductase family.</text>
</comment>
<evidence type="ECO:0000256" key="4">
    <source>
        <dbReference type="ARBA" id="ARBA00023002"/>
    </source>
</evidence>
<evidence type="ECO:0000259" key="5">
    <source>
        <dbReference type="PROSITE" id="PS51379"/>
    </source>
</evidence>
<proteinExistence type="inferred from homology"/>
<evidence type="ECO:0000313" key="7">
    <source>
        <dbReference type="Proteomes" id="UP000295497"/>
    </source>
</evidence>
<dbReference type="Pfam" id="PF00732">
    <property type="entry name" value="GMC_oxred_N"/>
    <property type="match status" value="1"/>
</dbReference>
<dbReference type="InterPro" id="IPR000172">
    <property type="entry name" value="GMC_OxRdtase_N"/>
</dbReference>
<dbReference type="InterPro" id="IPR007867">
    <property type="entry name" value="GMC_OxRtase_C"/>
</dbReference>
<evidence type="ECO:0000256" key="1">
    <source>
        <dbReference type="ARBA" id="ARBA00010790"/>
    </source>
</evidence>
<dbReference type="Gene3D" id="3.50.50.60">
    <property type="entry name" value="FAD/NAD(P)-binding domain"/>
    <property type="match status" value="2"/>
</dbReference>
<dbReference type="AlphaFoldDB" id="A0A4P2QKY6"/>
<evidence type="ECO:0000256" key="3">
    <source>
        <dbReference type="ARBA" id="ARBA00022827"/>
    </source>
</evidence>
<keyword evidence="2" id="KW-0285">Flavoprotein</keyword>
<dbReference type="InterPro" id="IPR017896">
    <property type="entry name" value="4Fe4S_Fe-S-bd"/>
</dbReference>
<dbReference type="Pfam" id="PF13450">
    <property type="entry name" value="NAD_binding_8"/>
    <property type="match status" value="1"/>
</dbReference>
<dbReference type="SUPFAM" id="SSF51905">
    <property type="entry name" value="FAD/NAD(P)-binding domain"/>
    <property type="match status" value="1"/>
</dbReference>
<dbReference type="RefSeq" id="WP_129574437.1">
    <property type="nucleotide sequence ID" value="NZ_CP012672.1"/>
</dbReference>
<dbReference type="PANTHER" id="PTHR46056">
    <property type="entry name" value="LONG-CHAIN-ALCOHOL OXIDASE"/>
    <property type="match status" value="1"/>
</dbReference>
<dbReference type="GO" id="GO:0050660">
    <property type="term" value="F:flavin adenine dinucleotide binding"/>
    <property type="evidence" value="ECO:0007669"/>
    <property type="project" value="InterPro"/>
</dbReference>
<sequence>MSGAIASGEPIVRGRDLPAGFDEACDVAVVGSGAGGAVVAALLAEAGRRVIVLEEGPYYRPDDYQRWKPSESLRRLFREGGMVTAFGVGETPIISLTLGRAVGGSSVVTGGVCFRIPGSVHARWVRDLGLDELSERALEAAYESVEERLHVREVPEAMRSASTARFVEGARRLGIPMRPLRRNTGDACEGNGRCNFTCPAGAKRSVDVAYLPSATARGARVVADALVERITVRRGRAAGVEGTLLGGEPGAPPRRFRVRAKVVVAACGTLHTPLLLRTAGAFRASGALGNDVTLHPAVRVVARFDDALNGWDGALQSVYSDHFDAEGIKLVGVYSAVNVLAAGLPGVGPALRRRVRALPRCAVFGAMIHDEGGGRVRPGPGREPLVSYAMAPRDLARLRRSITLLSEMAIAAGAREVYTAMIGAPPITSMDAALAAERAPIDARRIECMAFHPLGSARVANDPRRGIVDQSGECFELPGLFVADGSILPTSIGVNSQVPIMAMATRIAWRMAERFPRLAAEGPA</sequence>
<evidence type="ECO:0000256" key="2">
    <source>
        <dbReference type="ARBA" id="ARBA00022630"/>
    </source>
</evidence>
<feature type="domain" description="4Fe-4S ferredoxin-type" evidence="5">
    <location>
        <begin position="178"/>
        <end position="208"/>
    </location>
</feature>
<keyword evidence="4" id="KW-0560">Oxidoreductase</keyword>
<accession>A0A4P2QKY6</accession>
<dbReference type="PANTHER" id="PTHR46056:SF12">
    <property type="entry name" value="LONG-CHAIN-ALCOHOL OXIDASE"/>
    <property type="match status" value="1"/>
</dbReference>
<organism evidence="6 7">
    <name type="scientific">Sorangium cellulosum</name>
    <name type="common">Polyangium cellulosum</name>
    <dbReference type="NCBI Taxonomy" id="56"/>
    <lineage>
        <taxon>Bacteria</taxon>
        <taxon>Pseudomonadati</taxon>
        <taxon>Myxococcota</taxon>
        <taxon>Polyangia</taxon>
        <taxon>Polyangiales</taxon>
        <taxon>Polyangiaceae</taxon>
        <taxon>Sorangium</taxon>
    </lineage>
</organism>
<dbReference type="Proteomes" id="UP000295497">
    <property type="component" value="Chromosome"/>
</dbReference>
<name>A0A4P2QKY6_SORCE</name>
<dbReference type="GO" id="GO:0016614">
    <property type="term" value="F:oxidoreductase activity, acting on CH-OH group of donors"/>
    <property type="evidence" value="ECO:0007669"/>
    <property type="project" value="InterPro"/>
</dbReference>
<protein>
    <recommendedName>
        <fullName evidence="5">4Fe-4S ferredoxin-type domain-containing protein</fullName>
    </recommendedName>
</protein>
<gene>
    <name evidence="6" type="ORF">SOCE836_025520</name>
</gene>